<reference evidence="3" key="1">
    <citation type="submission" date="2021-04" db="EMBL/GenBank/DDBJ databases">
        <title>Isolation of p-tert-butylphenol degrading bacteria Sphingobium phenoxybenzoativorans Tas13 from active sludge.</title>
        <authorList>
            <person name="Li Y."/>
        </authorList>
    </citation>
    <scope>NUCLEOTIDE SEQUENCE</scope>
    <source>
        <strain evidence="3">Tas13</strain>
    </source>
</reference>
<sequence>MQIPTISPPQPAPANDSPVDGLDGFRHYFADVNGTRIHYVSGGAGPAVVLVHGWPYTWALWRQLMPLIADAGFTVIAPDLRGLGYSAHAEDGFSKVSVAEDIRAIVQSLGFATINLVGTDIGTMVAYAYASRHPEEIDHLVLAESLIPGFGLEELMNPATGGYWHFGFHAQADLAAFLTEGKESGYLLPTMSMMSASPDAAETAMSLFLPHYVAPGGMRQGFKHYATMVSDGQENRAAFTAKLAMPVLVLSGERGIPQAQTLACVEKVAANIQTDIVPASGHTFSLDNPVWVADRLNRFFKD</sequence>
<dbReference type="Proteomes" id="UP000681425">
    <property type="component" value="Chromosome"/>
</dbReference>
<dbReference type="PANTHER" id="PTHR43329">
    <property type="entry name" value="EPOXIDE HYDROLASE"/>
    <property type="match status" value="1"/>
</dbReference>
<dbReference type="RefSeq" id="WP_212608403.1">
    <property type="nucleotide sequence ID" value="NZ_CP073910.1"/>
</dbReference>
<accession>A0A975Q0H0</accession>
<dbReference type="GO" id="GO:0016787">
    <property type="term" value="F:hydrolase activity"/>
    <property type="evidence" value="ECO:0007669"/>
    <property type="project" value="UniProtKB-KW"/>
</dbReference>
<evidence type="ECO:0000256" key="1">
    <source>
        <dbReference type="ARBA" id="ARBA00022801"/>
    </source>
</evidence>
<name>A0A975Q0H0_9SPHN</name>
<evidence type="ECO:0000313" key="4">
    <source>
        <dbReference type="Proteomes" id="UP000681425"/>
    </source>
</evidence>
<protein>
    <submittedName>
        <fullName evidence="3">Alpha/beta hydrolase</fullName>
    </submittedName>
</protein>
<keyword evidence="4" id="KW-1185">Reference proteome</keyword>
<dbReference type="InterPro" id="IPR029058">
    <property type="entry name" value="AB_hydrolase_fold"/>
</dbReference>
<dbReference type="InterPro" id="IPR000073">
    <property type="entry name" value="AB_hydrolase_1"/>
</dbReference>
<proteinExistence type="predicted"/>
<dbReference type="Pfam" id="PF00561">
    <property type="entry name" value="Abhydrolase_1"/>
    <property type="match status" value="1"/>
</dbReference>
<dbReference type="KEGG" id="spph:KFK14_16425"/>
<dbReference type="AlphaFoldDB" id="A0A975Q0H0"/>
<dbReference type="EMBL" id="CP073910">
    <property type="protein sequence ID" value="QUT04616.1"/>
    <property type="molecule type" value="Genomic_DNA"/>
</dbReference>
<dbReference type="PRINTS" id="PR00412">
    <property type="entry name" value="EPOXHYDRLASE"/>
</dbReference>
<organism evidence="3 4">
    <name type="scientific">Sphingobium phenoxybenzoativorans</name>
    <dbReference type="NCBI Taxonomy" id="1592790"/>
    <lineage>
        <taxon>Bacteria</taxon>
        <taxon>Pseudomonadati</taxon>
        <taxon>Pseudomonadota</taxon>
        <taxon>Alphaproteobacteria</taxon>
        <taxon>Sphingomonadales</taxon>
        <taxon>Sphingomonadaceae</taxon>
        <taxon>Sphingobium</taxon>
    </lineage>
</organism>
<dbReference type="Gene3D" id="3.40.50.1820">
    <property type="entry name" value="alpha/beta hydrolase"/>
    <property type="match status" value="1"/>
</dbReference>
<dbReference type="InterPro" id="IPR000639">
    <property type="entry name" value="Epox_hydrolase-like"/>
</dbReference>
<evidence type="ECO:0000259" key="2">
    <source>
        <dbReference type="Pfam" id="PF00561"/>
    </source>
</evidence>
<feature type="domain" description="AB hydrolase-1" evidence="2">
    <location>
        <begin position="46"/>
        <end position="289"/>
    </location>
</feature>
<gene>
    <name evidence="3" type="ORF">KFK14_16425</name>
</gene>
<dbReference type="PRINTS" id="PR00111">
    <property type="entry name" value="ABHYDROLASE"/>
</dbReference>
<keyword evidence="1 3" id="KW-0378">Hydrolase</keyword>
<evidence type="ECO:0000313" key="3">
    <source>
        <dbReference type="EMBL" id="QUT04616.1"/>
    </source>
</evidence>
<dbReference type="SUPFAM" id="SSF53474">
    <property type="entry name" value="alpha/beta-Hydrolases"/>
    <property type="match status" value="1"/>
</dbReference>